<name>A0A2U1DBS2_9LACO</name>
<dbReference type="RefSeq" id="WP_089938359.1">
    <property type="nucleotide sequence ID" value="NZ_CAKOEX010000003.1"/>
</dbReference>
<organism evidence="1 2">
    <name type="scientific">Convivina intestini</name>
    <dbReference type="NCBI Taxonomy" id="1505726"/>
    <lineage>
        <taxon>Bacteria</taxon>
        <taxon>Bacillati</taxon>
        <taxon>Bacillota</taxon>
        <taxon>Bacilli</taxon>
        <taxon>Lactobacillales</taxon>
        <taxon>Lactobacillaceae</taxon>
        <taxon>Convivina</taxon>
    </lineage>
</organism>
<dbReference type="AlphaFoldDB" id="A0A2U1DBS2"/>
<comment type="caution">
    <text evidence="1">The sequence shown here is derived from an EMBL/GenBank/DDBJ whole genome shotgun (WGS) entry which is preliminary data.</text>
</comment>
<keyword evidence="2" id="KW-1185">Reference proteome</keyword>
<evidence type="ECO:0000313" key="2">
    <source>
        <dbReference type="Proteomes" id="UP000245433"/>
    </source>
</evidence>
<protein>
    <submittedName>
        <fullName evidence="1">Uncharacterized protein</fullName>
    </submittedName>
</protein>
<gene>
    <name evidence="1" type="ORF">C7384_103145</name>
</gene>
<accession>A0A2U1DBS2</accession>
<reference evidence="1 2" key="1">
    <citation type="submission" date="2018-04" db="EMBL/GenBank/DDBJ databases">
        <title>Genomic Encyclopedia of Type Strains, Phase IV (KMG-IV): sequencing the most valuable type-strain genomes for metagenomic binning, comparative biology and taxonomic classification.</title>
        <authorList>
            <person name="Goeker M."/>
        </authorList>
    </citation>
    <scope>NUCLEOTIDE SEQUENCE [LARGE SCALE GENOMIC DNA]</scope>
    <source>
        <strain evidence="1 2">DSM 28795</strain>
    </source>
</reference>
<proteinExistence type="predicted"/>
<sequence length="116" mass="13244">MSENKIEPADFLSSLFLYAHDFNFNHIVFDVTRYKISVSLSRRSARYGNTDMFYTSADAKVLARVMSAINHAIELAELEGSQQATVMTPNLKRESQIFQFKLHEFGAGKYQLDLSI</sequence>
<dbReference type="Proteomes" id="UP000245433">
    <property type="component" value="Unassembled WGS sequence"/>
</dbReference>
<evidence type="ECO:0000313" key="1">
    <source>
        <dbReference type="EMBL" id="PVY85120.1"/>
    </source>
</evidence>
<dbReference type="EMBL" id="QEKT01000003">
    <property type="protein sequence ID" value="PVY85120.1"/>
    <property type="molecule type" value="Genomic_DNA"/>
</dbReference>
<dbReference type="OrthoDB" id="2141719at2"/>